<evidence type="ECO:0000313" key="4">
    <source>
        <dbReference type="Proteomes" id="UP000657574"/>
    </source>
</evidence>
<dbReference type="Gene3D" id="3.40.50.2300">
    <property type="match status" value="2"/>
</dbReference>
<accession>A0A917KXV8</accession>
<dbReference type="EMBL" id="BMQA01000019">
    <property type="protein sequence ID" value="GGJ35080.1"/>
    <property type="molecule type" value="Genomic_DNA"/>
</dbReference>
<dbReference type="Proteomes" id="UP000657574">
    <property type="component" value="Unassembled WGS sequence"/>
</dbReference>
<protein>
    <recommendedName>
        <fullName evidence="2">Periplasmic binding protein domain-containing protein</fullName>
    </recommendedName>
</protein>
<evidence type="ECO:0000259" key="2">
    <source>
        <dbReference type="Pfam" id="PF13407"/>
    </source>
</evidence>
<feature type="signal peptide" evidence="1">
    <location>
        <begin position="1"/>
        <end position="26"/>
    </location>
</feature>
<feature type="chain" id="PRO_5038365150" description="Periplasmic binding protein domain-containing protein" evidence="1">
    <location>
        <begin position="27"/>
        <end position="394"/>
    </location>
</feature>
<comment type="caution">
    <text evidence="3">The sequence shown here is derived from an EMBL/GenBank/DDBJ whole genome shotgun (WGS) entry which is preliminary data.</text>
</comment>
<dbReference type="SUPFAM" id="SSF53822">
    <property type="entry name" value="Periplasmic binding protein-like I"/>
    <property type="match status" value="1"/>
</dbReference>
<name>A0A917KXV8_9ACTN</name>
<dbReference type="InterPro" id="IPR028082">
    <property type="entry name" value="Peripla_BP_I"/>
</dbReference>
<evidence type="ECO:0000256" key="1">
    <source>
        <dbReference type="SAM" id="SignalP"/>
    </source>
</evidence>
<sequence>MGNLVRRGKRVLLGPVAALVALGVLAGCSAAADTGGSGSDSDAGAAVKAADAQLAVARKGRMTQPPSAPNPAVKGKNVWIIQSSAAAPSVSIPALAAQEAGKALGWKTTLYDAKGDPGNYTKGLSDAIANGANGIVLVAIDCTYVKNQLQQAKSRGIAVSEVYAFDCADTNPGSPRLFSADLSFGKRWKSLLDAWQQWGSDTAAWIISATKGRARPLVLHNEQIAVLISYQKGFEERMAQCKTCKTVNIPWDATTSGTPAALAALMKNASLQHPEINSSMFGSTVTSGYNQAILSLGAKAKQMKVIAGLGLPDEFNLIKAGRGLNATTAWPQQWIGYAAMDSINSILAGRPRRDEGIGWQIIDNSNPDQMPKGKTIWQGNDDFRSVYRKSWGVS</sequence>
<organism evidence="3 4">
    <name type="scientific">Streptomyces brasiliensis</name>
    <dbReference type="NCBI Taxonomy" id="1954"/>
    <lineage>
        <taxon>Bacteria</taxon>
        <taxon>Bacillati</taxon>
        <taxon>Actinomycetota</taxon>
        <taxon>Actinomycetes</taxon>
        <taxon>Kitasatosporales</taxon>
        <taxon>Streptomycetaceae</taxon>
        <taxon>Streptomyces</taxon>
    </lineage>
</organism>
<evidence type="ECO:0000313" key="3">
    <source>
        <dbReference type="EMBL" id="GGJ35080.1"/>
    </source>
</evidence>
<dbReference type="AlphaFoldDB" id="A0A917KXV8"/>
<reference evidence="3" key="2">
    <citation type="submission" date="2020-09" db="EMBL/GenBank/DDBJ databases">
        <authorList>
            <person name="Sun Q."/>
            <person name="Ohkuma M."/>
        </authorList>
    </citation>
    <scope>NUCLEOTIDE SEQUENCE</scope>
    <source>
        <strain evidence="3">JCM 3086</strain>
    </source>
</reference>
<dbReference type="PROSITE" id="PS51257">
    <property type="entry name" value="PROKAR_LIPOPROTEIN"/>
    <property type="match status" value="1"/>
</dbReference>
<gene>
    <name evidence="3" type="ORF">GCM10010121_052890</name>
</gene>
<keyword evidence="4" id="KW-1185">Reference proteome</keyword>
<feature type="domain" description="Periplasmic binding protein" evidence="2">
    <location>
        <begin position="96"/>
        <end position="350"/>
    </location>
</feature>
<reference evidence="3" key="1">
    <citation type="journal article" date="2014" name="Int. J. Syst. Evol. Microbiol.">
        <title>Complete genome sequence of Corynebacterium casei LMG S-19264T (=DSM 44701T), isolated from a smear-ripened cheese.</title>
        <authorList>
            <consortium name="US DOE Joint Genome Institute (JGI-PGF)"/>
            <person name="Walter F."/>
            <person name="Albersmeier A."/>
            <person name="Kalinowski J."/>
            <person name="Ruckert C."/>
        </authorList>
    </citation>
    <scope>NUCLEOTIDE SEQUENCE</scope>
    <source>
        <strain evidence="3">JCM 3086</strain>
    </source>
</reference>
<dbReference type="Pfam" id="PF13407">
    <property type="entry name" value="Peripla_BP_4"/>
    <property type="match status" value="1"/>
</dbReference>
<keyword evidence="1" id="KW-0732">Signal</keyword>
<proteinExistence type="predicted"/>
<dbReference type="RefSeq" id="WP_189313749.1">
    <property type="nucleotide sequence ID" value="NZ_BMQA01000019.1"/>
</dbReference>
<dbReference type="InterPro" id="IPR025997">
    <property type="entry name" value="SBP_2_dom"/>
</dbReference>